<dbReference type="Proteomes" id="UP000533637">
    <property type="component" value="Unassembled WGS sequence"/>
</dbReference>
<feature type="transmembrane region" description="Helical" evidence="1">
    <location>
        <begin position="444"/>
        <end position="466"/>
    </location>
</feature>
<proteinExistence type="predicted"/>
<evidence type="ECO:0000256" key="2">
    <source>
        <dbReference type="SAM" id="SignalP"/>
    </source>
</evidence>
<feature type="chain" id="PRO_5047523625" description="Alpha-galactosidase NEW3 domain-containing protein" evidence="2">
    <location>
        <begin position="21"/>
        <end position="471"/>
    </location>
</feature>
<feature type="signal peptide" evidence="2">
    <location>
        <begin position="1"/>
        <end position="20"/>
    </location>
</feature>
<dbReference type="Gene3D" id="2.60.40.10">
    <property type="entry name" value="Immunoglobulins"/>
    <property type="match status" value="1"/>
</dbReference>
<organism evidence="4 5">
    <name type="scientific">Parabacteroides faecis</name>
    <dbReference type="NCBI Taxonomy" id="1217282"/>
    <lineage>
        <taxon>Bacteria</taxon>
        <taxon>Pseudomonadati</taxon>
        <taxon>Bacteroidota</taxon>
        <taxon>Bacteroidia</taxon>
        <taxon>Bacteroidales</taxon>
        <taxon>Tannerellaceae</taxon>
        <taxon>Parabacteroides</taxon>
    </lineage>
</organism>
<comment type="caution">
    <text evidence="4">The sequence shown here is derived from an EMBL/GenBank/DDBJ whole genome shotgun (WGS) entry which is preliminary data.</text>
</comment>
<evidence type="ECO:0000313" key="5">
    <source>
        <dbReference type="Proteomes" id="UP000533637"/>
    </source>
</evidence>
<dbReference type="PANTHER" id="PTHR39198:SF1">
    <property type="entry name" value="ALPHA-GALACTOSIDASE NEW3 DOMAIN-CONTAINING PROTEIN"/>
    <property type="match status" value="1"/>
</dbReference>
<reference evidence="4 5" key="1">
    <citation type="submission" date="2020-08" db="EMBL/GenBank/DDBJ databases">
        <title>Genomic Encyclopedia of Type Strains, Phase IV (KMG-IV): sequencing the most valuable type-strain genomes for metagenomic binning, comparative biology and taxonomic classification.</title>
        <authorList>
            <person name="Goeker M."/>
        </authorList>
    </citation>
    <scope>NUCLEOTIDE SEQUENCE [LARGE SCALE GENOMIC DNA]</scope>
    <source>
        <strain evidence="4 5">DSM 102983</strain>
    </source>
</reference>
<dbReference type="RefSeq" id="WP_229801042.1">
    <property type="nucleotide sequence ID" value="NZ_BMPB01000007.1"/>
</dbReference>
<keyword evidence="1" id="KW-1133">Transmembrane helix</keyword>
<evidence type="ECO:0000259" key="3">
    <source>
        <dbReference type="Pfam" id="PF10633"/>
    </source>
</evidence>
<dbReference type="InterPro" id="IPR013783">
    <property type="entry name" value="Ig-like_fold"/>
</dbReference>
<dbReference type="PANTHER" id="PTHR39198">
    <property type="entry name" value="HYPOTHETICAL MEMBRANE PROTEIN, CONSERVED"/>
    <property type="match status" value="1"/>
</dbReference>
<keyword evidence="1" id="KW-0812">Transmembrane</keyword>
<accession>A0ABR6KR12</accession>
<dbReference type="EMBL" id="JACHOC010000006">
    <property type="protein sequence ID" value="MBB4623218.1"/>
    <property type="molecule type" value="Genomic_DNA"/>
</dbReference>
<keyword evidence="2" id="KW-0732">Signal</keyword>
<gene>
    <name evidence="4" type="ORF">GGQ57_003130</name>
</gene>
<dbReference type="Pfam" id="PF10633">
    <property type="entry name" value="NPCBM_assoc"/>
    <property type="match status" value="1"/>
</dbReference>
<evidence type="ECO:0000256" key="1">
    <source>
        <dbReference type="SAM" id="Phobius"/>
    </source>
</evidence>
<sequence length="471" mass="53431">MKSFITVLLVILLMPFTVRAEGDSEAALLLDLKKTRADYEVAKQKFQNDTKLYNEKAISANDFNRSKNELLSKEVDYQKLILKLISQQSYITVERAVKYQDQRGERKVKITLKSALEGNEEYLSQFKEHFDVFTPEMRSGKIYNIYVSLVDNESKTIIGSPYEYRVPFIELGKVATADFELLKDAENLTVSLNYNNHKDEKNIYLKKDASVNVIDISSMQFSQEADLSSKATYDLTLERFSTSDDVYRLEVLDLPRQITYDFMDGESKVTQIKFAQGVNIKKLSLQVYLPDRDDQQVVIDKPIKFQVQTVSASNGEKAGNENLEIIPRGKGKIEVRANNLYHETTVGKEVTMDVTVRNGGSRRLDNIKLTAERPLGWDTRIEPDVISSLEPEKEMTVQVTIIPPKDGGVGAQEVKIKTEAMADNRKVDTEDKTVRIQVNAATSIFGTIFLILLLIGFVGGIVWFGMKLSKR</sequence>
<name>A0ABR6KR12_9BACT</name>
<evidence type="ECO:0000313" key="4">
    <source>
        <dbReference type="EMBL" id="MBB4623218.1"/>
    </source>
</evidence>
<keyword evidence="1" id="KW-0472">Membrane</keyword>
<dbReference type="InterPro" id="IPR018905">
    <property type="entry name" value="A-galactase_NEW3"/>
</dbReference>
<protein>
    <recommendedName>
        <fullName evidence="3">Alpha-galactosidase NEW3 domain-containing protein</fullName>
    </recommendedName>
</protein>
<keyword evidence="5" id="KW-1185">Reference proteome</keyword>
<feature type="domain" description="Alpha-galactosidase NEW3" evidence="3">
    <location>
        <begin position="345"/>
        <end position="417"/>
    </location>
</feature>